<dbReference type="GO" id="GO:0003887">
    <property type="term" value="F:DNA-directed DNA polymerase activity"/>
    <property type="evidence" value="ECO:0007669"/>
    <property type="project" value="UniProtKB-EC"/>
</dbReference>
<evidence type="ECO:0000256" key="7">
    <source>
        <dbReference type="ARBA" id="ARBA00049244"/>
    </source>
</evidence>
<dbReference type="GO" id="GO:0008408">
    <property type="term" value="F:3'-5' exonuclease activity"/>
    <property type="evidence" value="ECO:0007669"/>
    <property type="project" value="TreeGrafter"/>
</dbReference>
<keyword evidence="2" id="KW-0540">Nuclease</keyword>
<reference evidence="11 12" key="1">
    <citation type="submission" date="2019-01" db="EMBL/GenBank/DDBJ databases">
        <authorList>
            <person name="Chen W.-M."/>
        </authorList>
    </citation>
    <scope>NUCLEOTIDE SEQUENCE [LARGE SCALE GENOMIC DNA]</scope>
    <source>
        <strain evidence="11 12">KYPY4</strain>
    </source>
</reference>
<dbReference type="PANTHER" id="PTHR30231:SF4">
    <property type="entry name" value="PROTEIN NEN2"/>
    <property type="match status" value="1"/>
</dbReference>
<comment type="catalytic activity">
    <reaction evidence="7">
        <text>DNA(n) + a 2'-deoxyribonucleoside 5'-triphosphate = DNA(n+1) + diphosphate</text>
        <dbReference type="Rhea" id="RHEA:22508"/>
        <dbReference type="Rhea" id="RHEA-COMP:17339"/>
        <dbReference type="Rhea" id="RHEA-COMP:17340"/>
        <dbReference type="ChEBI" id="CHEBI:33019"/>
        <dbReference type="ChEBI" id="CHEBI:61560"/>
        <dbReference type="ChEBI" id="CHEBI:173112"/>
        <dbReference type="EC" id="2.7.7.7"/>
    </reaction>
</comment>
<keyword evidence="3" id="KW-0378">Hydrolase</keyword>
<evidence type="ECO:0000256" key="8">
    <source>
        <dbReference type="SAM" id="Coils"/>
    </source>
</evidence>
<dbReference type="InterPro" id="IPR006054">
    <property type="entry name" value="DnaQ"/>
</dbReference>
<evidence type="ECO:0000256" key="9">
    <source>
        <dbReference type="SAM" id="Phobius"/>
    </source>
</evidence>
<evidence type="ECO:0000256" key="6">
    <source>
        <dbReference type="ARBA" id="ARBA00026073"/>
    </source>
</evidence>
<comment type="caution">
    <text evidence="11">The sequence shown here is derived from an EMBL/GenBank/DDBJ whole genome shotgun (WGS) entry which is preliminary data.</text>
</comment>
<dbReference type="SUPFAM" id="SSF55785">
    <property type="entry name" value="PYP-like sensor domain (PAS domain)"/>
    <property type="match status" value="1"/>
</dbReference>
<dbReference type="RefSeq" id="WP_128230590.1">
    <property type="nucleotide sequence ID" value="NZ_SACR01000007.1"/>
</dbReference>
<evidence type="ECO:0000256" key="5">
    <source>
        <dbReference type="ARBA" id="ARBA00025483"/>
    </source>
</evidence>
<dbReference type="GO" id="GO:0006260">
    <property type="term" value="P:DNA replication"/>
    <property type="evidence" value="ECO:0007669"/>
    <property type="project" value="InterPro"/>
</dbReference>
<feature type="domain" description="Exonuclease" evidence="10">
    <location>
        <begin position="500"/>
        <end position="667"/>
    </location>
</feature>
<keyword evidence="9" id="KW-1133">Transmembrane helix</keyword>
<feature type="coiled-coil region" evidence="8">
    <location>
        <begin position="114"/>
        <end position="159"/>
    </location>
</feature>
<dbReference type="NCBIfam" id="TIGR00573">
    <property type="entry name" value="dnaq"/>
    <property type="match status" value="1"/>
</dbReference>
<dbReference type="EC" id="2.7.7.7" evidence="1"/>
<dbReference type="PANTHER" id="PTHR30231">
    <property type="entry name" value="DNA POLYMERASE III SUBUNIT EPSILON"/>
    <property type="match status" value="1"/>
</dbReference>
<dbReference type="InterPro" id="IPR013520">
    <property type="entry name" value="Ribonucl_H"/>
</dbReference>
<keyword evidence="9" id="KW-0472">Membrane</keyword>
<sequence length="690" mass="73757">MRRSDRSLLVTRVAVAGAAAAVLLLFTGLSALLLWGGPGSEDRPALQAVPGLLATNGPWLVAVALGVVLAAAAAAGPLHRRWVAAPAQLAEQAEVLLGPEVQRNLTLPGAAAPLQALAAHINALAAQRDALRADIAGEVASASRHIEQERQRLAALMSELPQSVVVCTLDGRVLLYNRRARLQFRALSGAPGAAGGAELLGLGRSIHAVFDRELVAHALASVQQRLQRGAEQPSAQFITSTPSGQLLRVRLSPVRAVAEKAAREAPQGRAGPATLAGFVLLLDNVTREFEADAENTRWPLEDMRGSDVLQAAQARIQAGGRLACTLGTVDETLWLRVDSYSLMLALAGLAERVHEELGLRQVQLRLQERPEGEGDSGGPRRAQLDLLWTGPALSTETAMGWELDALPRSGAAAGPGGPPSLSVREVVQRHGGSVWFERERTRHEAFFRFVLPLAAETALLETLEAADTGDEGRPDYLGFDLFAASQHQRALDDRPLAELSYTVFDTETTGLDPATDEILQIGAVRLLAGRLLKGESFDQLVHPGRSIPAEGIAIHGITPAMVAGQPPITTVLPAFHAYARDTVLVAHNAAFDLRFFQMKEAATGLRFEQPVLDTLLLSAVLHPAQASHRLEAIAERFGVSVQGRHTALGDALVTAEIFRRMLPLLAQQGIVTLGQARAAAQKTWYAQLRY</sequence>
<dbReference type="GO" id="GO:0003677">
    <property type="term" value="F:DNA binding"/>
    <property type="evidence" value="ECO:0007669"/>
    <property type="project" value="InterPro"/>
</dbReference>
<evidence type="ECO:0000259" key="10">
    <source>
        <dbReference type="SMART" id="SM00479"/>
    </source>
</evidence>
<accession>A0A437R9B5</accession>
<keyword evidence="4 11" id="KW-0269">Exonuclease</keyword>
<evidence type="ECO:0000256" key="3">
    <source>
        <dbReference type="ARBA" id="ARBA00022801"/>
    </source>
</evidence>
<name>A0A437R9B5_9BURK</name>
<gene>
    <name evidence="11" type="ORF">EOE66_20360</name>
</gene>
<evidence type="ECO:0000256" key="4">
    <source>
        <dbReference type="ARBA" id="ARBA00022839"/>
    </source>
</evidence>
<dbReference type="SMART" id="SM00479">
    <property type="entry name" value="EXOIII"/>
    <property type="match status" value="1"/>
</dbReference>
<comment type="subunit">
    <text evidence="6">DNA polymerase III contains a core (composed of alpha, epsilon and theta chains) that associates with a tau subunit. This core dimerizes to form the POLIII' complex. PolIII' associates with the gamma complex (composed of gamma, delta, delta', psi and chi chains) and with the beta chain to form the complete DNA polymerase III complex.</text>
</comment>
<dbReference type="AlphaFoldDB" id="A0A437R9B5"/>
<dbReference type="Gene3D" id="3.30.450.20">
    <property type="entry name" value="PAS domain"/>
    <property type="match status" value="1"/>
</dbReference>
<proteinExistence type="predicted"/>
<keyword evidence="8" id="KW-0175">Coiled coil</keyword>
<keyword evidence="12" id="KW-1185">Reference proteome</keyword>
<feature type="transmembrane region" description="Helical" evidence="9">
    <location>
        <begin position="12"/>
        <end position="37"/>
    </location>
</feature>
<evidence type="ECO:0000256" key="2">
    <source>
        <dbReference type="ARBA" id="ARBA00022722"/>
    </source>
</evidence>
<dbReference type="InterPro" id="IPR036397">
    <property type="entry name" value="RNaseH_sf"/>
</dbReference>
<dbReference type="CDD" id="cd06127">
    <property type="entry name" value="DEDDh"/>
    <property type="match status" value="1"/>
</dbReference>
<dbReference type="GO" id="GO:0005829">
    <property type="term" value="C:cytosol"/>
    <property type="evidence" value="ECO:0007669"/>
    <property type="project" value="TreeGrafter"/>
</dbReference>
<dbReference type="Pfam" id="PF00929">
    <property type="entry name" value="RNase_T"/>
    <property type="match status" value="1"/>
</dbReference>
<protein>
    <recommendedName>
        <fullName evidence="1">DNA-directed DNA polymerase</fullName>
        <ecNumber evidence="1">2.7.7.7</ecNumber>
    </recommendedName>
</protein>
<evidence type="ECO:0000313" key="12">
    <source>
        <dbReference type="Proteomes" id="UP000285575"/>
    </source>
</evidence>
<dbReference type="FunFam" id="3.30.420.10:FF:000045">
    <property type="entry name" value="3'-5' exonuclease DinG"/>
    <property type="match status" value="1"/>
</dbReference>
<evidence type="ECO:0000313" key="11">
    <source>
        <dbReference type="EMBL" id="RVU43305.1"/>
    </source>
</evidence>
<dbReference type="InterPro" id="IPR012337">
    <property type="entry name" value="RNaseH-like_sf"/>
</dbReference>
<evidence type="ECO:0000256" key="1">
    <source>
        <dbReference type="ARBA" id="ARBA00012417"/>
    </source>
</evidence>
<dbReference type="InterPro" id="IPR035965">
    <property type="entry name" value="PAS-like_dom_sf"/>
</dbReference>
<organism evidence="11 12">
    <name type="scientific">Rubrivivax rivuli</name>
    <dbReference type="NCBI Taxonomy" id="1862385"/>
    <lineage>
        <taxon>Bacteria</taxon>
        <taxon>Pseudomonadati</taxon>
        <taxon>Pseudomonadota</taxon>
        <taxon>Betaproteobacteria</taxon>
        <taxon>Burkholderiales</taxon>
        <taxon>Sphaerotilaceae</taxon>
        <taxon>Rubrivivax</taxon>
    </lineage>
</organism>
<dbReference type="OrthoDB" id="9803913at2"/>
<comment type="function">
    <text evidence="5">DNA polymerase III is a complex, multichain enzyme responsible for most of the replicative synthesis in bacteria. The epsilon subunit contain the editing function and is a proofreading 3'-5' exonuclease.</text>
</comment>
<dbReference type="Gene3D" id="3.30.420.10">
    <property type="entry name" value="Ribonuclease H-like superfamily/Ribonuclease H"/>
    <property type="match status" value="1"/>
</dbReference>
<dbReference type="SUPFAM" id="SSF53098">
    <property type="entry name" value="Ribonuclease H-like"/>
    <property type="match status" value="1"/>
</dbReference>
<dbReference type="EMBL" id="SACR01000007">
    <property type="protein sequence ID" value="RVU43305.1"/>
    <property type="molecule type" value="Genomic_DNA"/>
</dbReference>
<dbReference type="Proteomes" id="UP000285575">
    <property type="component" value="Unassembled WGS sequence"/>
</dbReference>
<keyword evidence="9" id="KW-0812">Transmembrane</keyword>